<dbReference type="Pfam" id="PF13730">
    <property type="entry name" value="HTH_36"/>
    <property type="match status" value="1"/>
</dbReference>
<dbReference type="OrthoDB" id="345986at2"/>
<comment type="caution">
    <text evidence="1">The sequence shown here is derived from an EMBL/GenBank/DDBJ whole genome shotgun (WGS) entry which is preliminary data.</text>
</comment>
<dbReference type="EMBL" id="RQFA01000024">
    <property type="protein sequence ID" value="TGK36208.1"/>
    <property type="molecule type" value="Genomic_DNA"/>
</dbReference>
<keyword evidence="2" id="KW-1185">Reference proteome</keyword>
<organism evidence="1 2">
    <name type="scientific">Leptospira gomenensis</name>
    <dbReference type="NCBI Taxonomy" id="2484974"/>
    <lineage>
        <taxon>Bacteria</taxon>
        <taxon>Pseudomonadati</taxon>
        <taxon>Spirochaetota</taxon>
        <taxon>Spirochaetia</taxon>
        <taxon>Leptospirales</taxon>
        <taxon>Leptospiraceae</taxon>
        <taxon>Leptospira</taxon>
    </lineage>
</organism>
<sequence>MKGIHLRVPEAFAKDKRIKSSQLGPMILVFGSMWSFTGKGNVCYASVGFGPNDKQNPKTKNKEKDKATLCSRSGLSKNTVIKYKKLLKQLGWISVKREGRGLNDTMLLHEIALIEPTNKNPNVCDTEGKNLGIEVFKNTNAIEGSSGGVPQGDGFAYTESSIEPIKRIEGKHWDIFIRWGRERLTRSSIRLLEEAIIKEQDGSLIVRGRIPESIGMIVHKYFVEELKFPNSVIIEQIEEESKAA</sequence>
<dbReference type="RefSeq" id="WP_135595538.1">
    <property type="nucleotide sequence ID" value="NZ_RQEZ01000086.1"/>
</dbReference>
<proteinExistence type="predicted"/>
<gene>
    <name evidence="1" type="ORF">EHQ17_04655</name>
</gene>
<accession>A0A5F1YEZ9</accession>
<name>A0A5F1YEZ9_9LEPT</name>
<evidence type="ECO:0000313" key="1">
    <source>
        <dbReference type="EMBL" id="TGK36208.1"/>
    </source>
</evidence>
<dbReference type="AlphaFoldDB" id="A0A5F1YEZ9"/>
<dbReference type="Proteomes" id="UP000298277">
    <property type="component" value="Unassembled WGS sequence"/>
</dbReference>
<protein>
    <submittedName>
        <fullName evidence="1">Helix-turn-helix domain-containing protein</fullName>
    </submittedName>
</protein>
<evidence type="ECO:0000313" key="2">
    <source>
        <dbReference type="Proteomes" id="UP000298277"/>
    </source>
</evidence>
<reference evidence="1" key="1">
    <citation type="journal article" date="2019" name="PLoS Negl. Trop. Dis.">
        <title>Revisiting the worldwide diversity of Leptospira species in the environment.</title>
        <authorList>
            <person name="Vincent A.T."/>
            <person name="Schiettekatte O."/>
            <person name="Bourhy P."/>
            <person name="Veyrier F.J."/>
            <person name="Picardeau M."/>
        </authorList>
    </citation>
    <scope>NUCLEOTIDE SEQUENCE [LARGE SCALE GENOMIC DNA]</scope>
    <source>
        <strain evidence="1">201800299</strain>
    </source>
</reference>